<feature type="non-terminal residue" evidence="2">
    <location>
        <position position="1"/>
    </location>
</feature>
<evidence type="ECO:0000313" key="3">
    <source>
        <dbReference type="Proteomes" id="UP000682733"/>
    </source>
</evidence>
<evidence type="ECO:0000313" key="1">
    <source>
        <dbReference type="EMBL" id="CAF1637391.1"/>
    </source>
</evidence>
<gene>
    <name evidence="1" type="ORF">OVA965_LOCUS44089</name>
    <name evidence="2" type="ORF">TMI583_LOCUS46659</name>
</gene>
<proteinExistence type="predicted"/>
<evidence type="ECO:0000313" key="2">
    <source>
        <dbReference type="EMBL" id="CAF4470216.1"/>
    </source>
</evidence>
<organism evidence="2 3">
    <name type="scientific">Didymodactylos carnosus</name>
    <dbReference type="NCBI Taxonomy" id="1234261"/>
    <lineage>
        <taxon>Eukaryota</taxon>
        <taxon>Metazoa</taxon>
        <taxon>Spiralia</taxon>
        <taxon>Gnathifera</taxon>
        <taxon>Rotifera</taxon>
        <taxon>Eurotatoria</taxon>
        <taxon>Bdelloidea</taxon>
        <taxon>Philodinida</taxon>
        <taxon>Philodinidae</taxon>
        <taxon>Didymodactylos</taxon>
    </lineage>
</organism>
<dbReference type="EMBL" id="CAJNOK010061151">
    <property type="protein sequence ID" value="CAF1637391.1"/>
    <property type="molecule type" value="Genomic_DNA"/>
</dbReference>
<accession>A0A8S2X122</accession>
<sequence>GPEWKYPKVMKPKLHENIIDAQIQQNIEEITDTGEQQEDEQ</sequence>
<reference evidence="2" key="1">
    <citation type="submission" date="2021-02" db="EMBL/GenBank/DDBJ databases">
        <authorList>
            <person name="Nowell W R."/>
        </authorList>
    </citation>
    <scope>NUCLEOTIDE SEQUENCE</scope>
</reference>
<dbReference type="Proteomes" id="UP000682733">
    <property type="component" value="Unassembled WGS sequence"/>
</dbReference>
<comment type="caution">
    <text evidence="2">The sequence shown here is derived from an EMBL/GenBank/DDBJ whole genome shotgun (WGS) entry which is preliminary data.</text>
</comment>
<name>A0A8S2X122_9BILA</name>
<dbReference type="AlphaFoldDB" id="A0A8S2X122"/>
<protein>
    <submittedName>
        <fullName evidence="2">Uncharacterized protein</fullName>
    </submittedName>
</protein>
<dbReference type="EMBL" id="CAJOBA010087578">
    <property type="protein sequence ID" value="CAF4470216.1"/>
    <property type="molecule type" value="Genomic_DNA"/>
</dbReference>
<dbReference type="Proteomes" id="UP000677228">
    <property type="component" value="Unassembled WGS sequence"/>
</dbReference>